<evidence type="ECO:0000256" key="5">
    <source>
        <dbReference type="SAM" id="Phobius"/>
    </source>
</evidence>
<keyword evidence="3 5" id="KW-1133">Transmembrane helix</keyword>
<gene>
    <name evidence="6" type="ORF">NP493_16g02019</name>
</gene>
<feature type="transmembrane region" description="Helical" evidence="5">
    <location>
        <begin position="69"/>
        <end position="89"/>
    </location>
</feature>
<comment type="caution">
    <text evidence="6">The sequence shown here is derived from an EMBL/GenBank/DDBJ whole genome shotgun (WGS) entry which is preliminary data.</text>
</comment>
<dbReference type="Proteomes" id="UP001209878">
    <property type="component" value="Unassembled WGS sequence"/>
</dbReference>
<feature type="transmembrane region" description="Helical" evidence="5">
    <location>
        <begin position="36"/>
        <end position="57"/>
    </location>
</feature>
<dbReference type="GO" id="GO:0022857">
    <property type="term" value="F:transmembrane transporter activity"/>
    <property type="evidence" value="ECO:0007669"/>
    <property type="project" value="TreeGrafter"/>
</dbReference>
<sequence>MTKLTLSVFGDSGLLLIGAISGTAYQGVVTFSTTLLVFIAPVVGAAMNLVSTMVRAISSKLVRRDEEGAMFATISVAMVMSVVVGQSVFNNLYSATVFVWAPLTFLIMMGTLAFTTVLAL</sequence>
<keyword evidence="7" id="KW-1185">Reference proteome</keyword>
<evidence type="ECO:0000256" key="3">
    <source>
        <dbReference type="ARBA" id="ARBA00022989"/>
    </source>
</evidence>
<dbReference type="EMBL" id="JAODUO010000015">
    <property type="protein sequence ID" value="KAK2193221.1"/>
    <property type="molecule type" value="Genomic_DNA"/>
</dbReference>
<organism evidence="6 7">
    <name type="scientific">Ridgeia piscesae</name>
    <name type="common">Tubeworm</name>
    <dbReference type="NCBI Taxonomy" id="27915"/>
    <lineage>
        <taxon>Eukaryota</taxon>
        <taxon>Metazoa</taxon>
        <taxon>Spiralia</taxon>
        <taxon>Lophotrochozoa</taxon>
        <taxon>Annelida</taxon>
        <taxon>Polychaeta</taxon>
        <taxon>Sedentaria</taxon>
        <taxon>Canalipalpata</taxon>
        <taxon>Sabellida</taxon>
        <taxon>Siboglinidae</taxon>
        <taxon>Ridgeia</taxon>
    </lineage>
</organism>
<evidence type="ECO:0000256" key="2">
    <source>
        <dbReference type="ARBA" id="ARBA00022692"/>
    </source>
</evidence>
<reference evidence="6" key="1">
    <citation type="journal article" date="2023" name="Mol. Biol. Evol.">
        <title>Third-Generation Sequencing Reveals the Adaptive Role of the Epigenome in Three Deep-Sea Polychaetes.</title>
        <authorList>
            <person name="Perez M."/>
            <person name="Aroh O."/>
            <person name="Sun Y."/>
            <person name="Lan Y."/>
            <person name="Juniper S.K."/>
            <person name="Young C.R."/>
            <person name="Angers B."/>
            <person name="Qian P.Y."/>
        </authorList>
    </citation>
    <scope>NUCLEOTIDE SEQUENCE</scope>
    <source>
        <strain evidence="6">R07B-5</strain>
    </source>
</reference>
<evidence type="ECO:0000256" key="1">
    <source>
        <dbReference type="ARBA" id="ARBA00004141"/>
    </source>
</evidence>
<dbReference type="PANTHER" id="PTHR23507:SF1">
    <property type="entry name" value="FI18259P1-RELATED"/>
    <property type="match status" value="1"/>
</dbReference>
<protein>
    <submittedName>
        <fullName evidence="6">Uncharacterized protein</fullName>
    </submittedName>
</protein>
<comment type="subcellular location">
    <subcellularLocation>
        <location evidence="1">Membrane</location>
        <topology evidence="1">Multi-pass membrane protein</topology>
    </subcellularLocation>
</comment>
<dbReference type="AlphaFoldDB" id="A0AAD9PEQ6"/>
<accession>A0AAD9PEQ6</accession>
<evidence type="ECO:0000313" key="7">
    <source>
        <dbReference type="Proteomes" id="UP001209878"/>
    </source>
</evidence>
<keyword evidence="2 5" id="KW-0812">Transmembrane</keyword>
<dbReference type="GO" id="GO:0016020">
    <property type="term" value="C:membrane"/>
    <property type="evidence" value="ECO:0007669"/>
    <property type="project" value="UniProtKB-SubCell"/>
</dbReference>
<name>A0AAD9PEQ6_RIDPI</name>
<feature type="transmembrane region" description="Helical" evidence="5">
    <location>
        <begin position="95"/>
        <end position="119"/>
    </location>
</feature>
<proteinExistence type="predicted"/>
<evidence type="ECO:0000256" key="4">
    <source>
        <dbReference type="ARBA" id="ARBA00023136"/>
    </source>
</evidence>
<evidence type="ECO:0000313" key="6">
    <source>
        <dbReference type="EMBL" id="KAK2193221.1"/>
    </source>
</evidence>
<dbReference type="PANTHER" id="PTHR23507">
    <property type="entry name" value="ZGC:174356"/>
    <property type="match status" value="1"/>
</dbReference>
<keyword evidence="4 5" id="KW-0472">Membrane</keyword>